<evidence type="ECO:0000256" key="2">
    <source>
        <dbReference type="ARBA" id="ARBA00022723"/>
    </source>
</evidence>
<dbReference type="PANTHER" id="PTHR10229:SF0">
    <property type="entry name" value="GTP-BINDING PROTEIN 6-RELATED"/>
    <property type="match status" value="1"/>
</dbReference>
<comment type="cofactor">
    <cofactor evidence="8">
        <name>Mg(2+)</name>
        <dbReference type="ChEBI" id="CHEBI:18420"/>
    </cofactor>
</comment>
<dbReference type="SUPFAM" id="SSF52540">
    <property type="entry name" value="P-loop containing nucleoside triphosphate hydrolases"/>
    <property type="match status" value="1"/>
</dbReference>
<evidence type="ECO:0000256" key="9">
    <source>
        <dbReference type="SAM" id="Coils"/>
    </source>
</evidence>
<dbReference type="GO" id="GO:0046872">
    <property type="term" value="F:metal ion binding"/>
    <property type="evidence" value="ECO:0007669"/>
    <property type="project" value="UniProtKB-KW"/>
</dbReference>
<evidence type="ECO:0000256" key="4">
    <source>
        <dbReference type="ARBA" id="ARBA00022842"/>
    </source>
</evidence>
<feature type="binding site" evidence="7">
    <location>
        <begin position="204"/>
        <end position="211"/>
    </location>
    <ligand>
        <name>GTP</name>
        <dbReference type="ChEBI" id="CHEBI:37565"/>
    </ligand>
</feature>
<comment type="subunit">
    <text evidence="6">Monomer. Associates with the 50S ribosomal subunit.</text>
</comment>
<dbReference type="Pfam" id="PF16360">
    <property type="entry name" value="GTP-bdg_M"/>
    <property type="match status" value="1"/>
</dbReference>
<dbReference type="InterPro" id="IPR030394">
    <property type="entry name" value="G_HFLX_dom"/>
</dbReference>
<dbReference type="EMBL" id="VUNA01000004">
    <property type="protein sequence ID" value="MST70267.1"/>
    <property type="molecule type" value="Genomic_DNA"/>
</dbReference>
<dbReference type="InterPro" id="IPR042108">
    <property type="entry name" value="GTPase_HflX_N_sf"/>
</dbReference>
<feature type="binding site" evidence="8">
    <location>
        <position position="211"/>
    </location>
    <ligand>
        <name>Mg(2+)</name>
        <dbReference type="ChEBI" id="CHEBI:18420"/>
    </ligand>
</feature>
<dbReference type="PRINTS" id="PR00326">
    <property type="entry name" value="GTP1OBG"/>
</dbReference>
<dbReference type="InterPro" id="IPR016496">
    <property type="entry name" value="GTPase_HflX"/>
</dbReference>
<reference evidence="11 12" key="1">
    <citation type="submission" date="2019-08" db="EMBL/GenBank/DDBJ databases">
        <title>In-depth cultivation of the pig gut microbiome towards novel bacterial diversity and tailored functional studies.</title>
        <authorList>
            <person name="Wylensek D."/>
            <person name="Hitch T.C.A."/>
            <person name="Clavel T."/>
        </authorList>
    </citation>
    <scope>NUCLEOTIDE SEQUENCE [LARGE SCALE GENOMIC DNA]</scope>
    <source>
        <strain evidence="11 12">WCA-MUC-591-APC-4B</strain>
    </source>
</reference>
<evidence type="ECO:0000259" key="10">
    <source>
        <dbReference type="PROSITE" id="PS51705"/>
    </source>
</evidence>
<feature type="binding site" evidence="7">
    <location>
        <begin position="251"/>
        <end position="254"/>
    </location>
    <ligand>
        <name>GTP</name>
        <dbReference type="ChEBI" id="CHEBI:37565"/>
    </ligand>
</feature>
<dbReference type="HAMAP" id="MF_00900">
    <property type="entry name" value="GTPase_HflX"/>
    <property type="match status" value="1"/>
</dbReference>
<evidence type="ECO:0000256" key="7">
    <source>
        <dbReference type="PIRSR" id="PIRSR006809-1"/>
    </source>
</evidence>
<sequence>MEQIEKTEKYILVAVATGEEEAAWASLEELGELVRTDGAEVSSMVVQNLDHPERATYVGSGKALEIREILEVQEADGIICDDELTPSQFRNLSEAIGAKVLDRTLLILDIFAAHAKTKEGKIQVEIAQQRYRASRLRGMGEAMSRLGAGIGTRGPGETKLETDRRVIQKRIKVLSDEIEDMKRVRETTRKKRSESATMTVAIVGYTNAGKSTLLNKVTDAGILAENKLFATLDPTTRTAVLPDGQSVLLTDTVGFINKLPHHLVDAFRSTLEEAKYADIIMHVIDASNPQWELHRKVVLDTLKELGVVGKPLITVWNKMDLLPEGEKRQDFQADASVMISAKKNLGLEEMFEELGRIVRESRVYVNTVLTYSEMGILEQIRKFGQLLEEKYEGDGIHVKAYVPHALAYLAER</sequence>
<gene>
    <name evidence="6 11" type="primary">hflX</name>
    <name evidence="11" type="ORF">FYJ65_02750</name>
</gene>
<dbReference type="PIRSF" id="PIRSF006809">
    <property type="entry name" value="GTP-binding_hflX_prd"/>
    <property type="match status" value="1"/>
</dbReference>
<dbReference type="RefSeq" id="WP_154553830.1">
    <property type="nucleotide sequence ID" value="NZ_VUNA01000004.1"/>
</dbReference>
<evidence type="ECO:0000256" key="1">
    <source>
        <dbReference type="ARBA" id="ARBA00022490"/>
    </source>
</evidence>
<keyword evidence="3 6" id="KW-0547">Nucleotide-binding</keyword>
<feature type="coiled-coil region" evidence="9">
    <location>
        <begin position="164"/>
        <end position="191"/>
    </location>
</feature>
<comment type="subcellular location">
    <subcellularLocation>
        <location evidence="6">Cytoplasm</location>
    </subcellularLocation>
    <text evidence="6">May associate with membranes.</text>
</comment>
<dbReference type="Gene3D" id="3.40.50.11060">
    <property type="entry name" value="GTPase HflX, N-terminal domain"/>
    <property type="match status" value="1"/>
</dbReference>
<keyword evidence="1 6" id="KW-0963">Cytoplasm</keyword>
<dbReference type="InterPro" id="IPR032305">
    <property type="entry name" value="GTP-bd_M"/>
</dbReference>
<comment type="caution">
    <text evidence="11">The sequence shown here is derived from an EMBL/GenBank/DDBJ whole genome shotgun (WGS) entry which is preliminary data.</text>
</comment>
<evidence type="ECO:0000313" key="11">
    <source>
        <dbReference type="EMBL" id="MST70267.1"/>
    </source>
</evidence>
<dbReference type="GO" id="GO:0003924">
    <property type="term" value="F:GTPase activity"/>
    <property type="evidence" value="ECO:0007669"/>
    <property type="project" value="UniProtKB-UniRule"/>
</dbReference>
<dbReference type="Pfam" id="PF13167">
    <property type="entry name" value="GTP-bdg_N"/>
    <property type="match status" value="1"/>
</dbReference>
<dbReference type="PROSITE" id="PS51705">
    <property type="entry name" value="G_HFLX"/>
    <property type="match status" value="1"/>
</dbReference>
<dbReference type="Proteomes" id="UP000469424">
    <property type="component" value="Unassembled WGS sequence"/>
</dbReference>
<dbReference type="GO" id="GO:0005737">
    <property type="term" value="C:cytoplasm"/>
    <property type="evidence" value="ECO:0007669"/>
    <property type="project" value="UniProtKB-SubCell"/>
</dbReference>
<dbReference type="InterPro" id="IPR025121">
    <property type="entry name" value="GTPase_HflX_N"/>
</dbReference>
<dbReference type="Gene3D" id="3.40.50.300">
    <property type="entry name" value="P-loop containing nucleotide triphosphate hydrolases"/>
    <property type="match status" value="1"/>
</dbReference>
<feature type="domain" description="Hflx-type G" evidence="10">
    <location>
        <begin position="198"/>
        <end position="362"/>
    </location>
</feature>
<evidence type="ECO:0000313" key="12">
    <source>
        <dbReference type="Proteomes" id="UP000469424"/>
    </source>
</evidence>
<keyword evidence="12" id="KW-1185">Reference proteome</keyword>
<feature type="binding site" evidence="7">
    <location>
        <begin position="340"/>
        <end position="342"/>
    </location>
    <ligand>
        <name>GTP</name>
        <dbReference type="ChEBI" id="CHEBI:37565"/>
    </ligand>
</feature>
<protein>
    <recommendedName>
        <fullName evidence="6">GTPase HflX</fullName>
    </recommendedName>
    <alternativeName>
        <fullName evidence="6">GTP-binding protein HflX</fullName>
    </alternativeName>
</protein>
<accession>A0A6N7X3P3</accession>
<evidence type="ECO:0000256" key="8">
    <source>
        <dbReference type="PIRSR" id="PIRSR006809-2"/>
    </source>
</evidence>
<dbReference type="GO" id="GO:0005525">
    <property type="term" value="F:GTP binding"/>
    <property type="evidence" value="ECO:0007669"/>
    <property type="project" value="UniProtKB-UniRule"/>
</dbReference>
<feature type="binding site" evidence="7">
    <location>
        <begin position="229"/>
        <end position="233"/>
    </location>
    <ligand>
        <name>GTP</name>
        <dbReference type="ChEBI" id="CHEBI:37565"/>
    </ligand>
</feature>
<dbReference type="InterPro" id="IPR027417">
    <property type="entry name" value="P-loop_NTPase"/>
</dbReference>
<comment type="function">
    <text evidence="6">GTPase that associates with the 50S ribosomal subunit and may have a role during protein synthesis or ribosome biogenesis.</text>
</comment>
<dbReference type="InterPro" id="IPR006073">
    <property type="entry name" value="GTP-bd"/>
</dbReference>
<keyword evidence="2 8" id="KW-0479">Metal-binding</keyword>
<keyword evidence="4 8" id="KW-0460">Magnesium</keyword>
<dbReference type="FunFam" id="3.40.50.11060:FF:000001">
    <property type="entry name" value="GTPase HflX"/>
    <property type="match status" value="1"/>
</dbReference>
<name>A0A6N7X3P3_9FIRM</name>
<keyword evidence="9" id="KW-0175">Coiled coil</keyword>
<dbReference type="NCBIfam" id="TIGR03156">
    <property type="entry name" value="GTP_HflX"/>
    <property type="match status" value="1"/>
</dbReference>
<dbReference type="Pfam" id="PF01926">
    <property type="entry name" value="MMR_HSR1"/>
    <property type="match status" value="1"/>
</dbReference>
<dbReference type="PANTHER" id="PTHR10229">
    <property type="entry name" value="GTP-BINDING PROTEIN HFLX"/>
    <property type="match status" value="1"/>
</dbReference>
<keyword evidence="5 6" id="KW-0342">GTP-binding</keyword>
<evidence type="ECO:0000256" key="6">
    <source>
        <dbReference type="HAMAP-Rule" id="MF_00900"/>
    </source>
</evidence>
<dbReference type="Gene3D" id="6.10.250.2860">
    <property type="match status" value="1"/>
</dbReference>
<dbReference type="AlphaFoldDB" id="A0A6N7X3P3"/>
<organism evidence="11 12">
    <name type="scientific">Mogibacterium kristiansenii</name>
    <dbReference type="NCBI Taxonomy" id="2606708"/>
    <lineage>
        <taxon>Bacteria</taxon>
        <taxon>Bacillati</taxon>
        <taxon>Bacillota</taxon>
        <taxon>Clostridia</taxon>
        <taxon>Peptostreptococcales</taxon>
        <taxon>Anaerovoracaceae</taxon>
        <taxon>Mogibacterium</taxon>
    </lineage>
</organism>
<evidence type="ECO:0000256" key="3">
    <source>
        <dbReference type="ARBA" id="ARBA00022741"/>
    </source>
</evidence>
<comment type="similarity">
    <text evidence="6">Belongs to the TRAFAC class OBG-HflX-like GTPase superfamily. HflX GTPase family.</text>
</comment>
<feature type="binding site" evidence="7">
    <location>
        <begin position="317"/>
        <end position="320"/>
    </location>
    <ligand>
        <name>GTP</name>
        <dbReference type="ChEBI" id="CHEBI:37565"/>
    </ligand>
</feature>
<feature type="binding site" evidence="8">
    <location>
        <position position="231"/>
    </location>
    <ligand>
        <name>Mg(2+)</name>
        <dbReference type="ChEBI" id="CHEBI:18420"/>
    </ligand>
</feature>
<dbReference type="GO" id="GO:0043022">
    <property type="term" value="F:ribosome binding"/>
    <property type="evidence" value="ECO:0007669"/>
    <property type="project" value="TreeGrafter"/>
</dbReference>
<evidence type="ECO:0000256" key="5">
    <source>
        <dbReference type="ARBA" id="ARBA00023134"/>
    </source>
</evidence>
<proteinExistence type="inferred from homology"/>
<dbReference type="CDD" id="cd01878">
    <property type="entry name" value="HflX"/>
    <property type="match status" value="1"/>
</dbReference>